<dbReference type="EMBL" id="FOIB01000001">
    <property type="protein sequence ID" value="SET12470.1"/>
    <property type="molecule type" value="Genomic_DNA"/>
</dbReference>
<evidence type="ECO:0000313" key="3">
    <source>
        <dbReference type="Proteomes" id="UP000183760"/>
    </source>
</evidence>
<keyword evidence="1" id="KW-0732">Signal</keyword>
<evidence type="ECO:0008006" key="4">
    <source>
        <dbReference type="Google" id="ProtNLM"/>
    </source>
</evidence>
<evidence type="ECO:0000256" key="1">
    <source>
        <dbReference type="SAM" id="SignalP"/>
    </source>
</evidence>
<dbReference type="Proteomes" id="UP000183760">
    <property type="component" value="Unassembled WGS sequence"/>
</dbReference>
<organism evidence="2 3">
    <name type="scientific">Myxococcus fulvus</name>
    <dbReference type="NCBI Taxonomy" id="33"/>
    <lineage>
        <taxon>Bacteria</taxon>
        <taxon>Pseudomonadati</taxon>
        <taxon>Myxococcota</taxon>
        <taxon>Myxococcia</taxon>
        <taxon>Myxococcales</taxon>
        <taxon>Cystobacterineae</taxon>
        <taxon>Myxococcaceae</taxon>
        <taxon>Myxococcus</taxon>
    </lineage>
</organism>
<evidence type="ECO:0000313" key="2">
    <source>
        <dbReference type="EMBL" id="SET12470.1"/>
    </source>
</evidence>
<accession>A0ABY1BYC5</accession>
<gene>
    <name evidence="2" type="ORF">SAMN05443572_1011173</name>
</gene>
<name>A0ABY1BYC5_MYXFU</name>
<keyword evidence="3" id="KW-1185">Reference proteome</keyword>
<feature type="chain" id="PRO_5046328037" description="Lipoprotein" evidence="1">
    <location>
        <begin position="28"/>
        <end position="121"/>
    </location>
</feature>
<reference evidence="2 3" key="1">
    <citation type="submission" date="2016-10" db="EMBL/GenBank/DDBJ databases">
        <authorList>
            <person name="Varghese N."/>
            <person name="Submissions S."/>
        </authorList>
    </citation>
    <scope>NUCLEOTIDE SEQUENCE [LARGE SCALE GENOMIC DNA]</scope>
    <source>
        <strain evidence="2 3">DSM 16525</strain>
    </source>
</reference>
<feature type="signal peptide" evidence="1">
    <location>
        <begin position="1"/>
        <end position="27"/>
    </location>
</feature>
<comment type="caution">
    <text evidence="2">The sequence shown here is derived from an EMBL/GenBank/DDBJ whole genome shotgun (WGS) entry which is preliminary data.</text>
</comment>
<sequence>MRCVSSSWSSPVRVLFAVMLLSLGAARAESGDAVVCEASSSPQALFCSEGDCLSESDCWSLCPIARSVFCNASNVCEFDVGGGGGGGGGDPVCEMQECSEDRHCVCNGRPGSCGPDFICQF</sequence>
<proteinExistence type="predicted"/>
<protein>
    <recommendedName>
        <fullName evidence="4">Lipoprotein</fullName>
    </recommendedName>
</protein>